<dbReference type="GO" id="GO:0008654">
    <property type="term" value="P:phospholipid biosynthetic process"/>
    <property type="evidence" value="ECO:0007669"/>
    <property type="project" value="UniProtKB-UniRule"/>
</dbReference>
<keyword evidence="9 10" id="KW-1208">Phospholipid metabolism</keyword>
<feature type="transmembrane region" description="Helical" evidence="10">
    <location>
        <begin position="79"/>
        <end position="98"/>
    </location>
</feature>
<dbReference type="GO" id="GO:0043772">
    <property type="term" value="F:acyl-phosphate glycerol-3-phosphate acyltransferase activity"/>
    <property type="evidence" value="ECO:0007669"/>
    <property type="project" value="UniProtKB-UniRule"/>
</dbReference>
<evidence type="ECO:0000256" key="10">
    <source>
        <dbReference type="HAMAP-Rule" id="MF_01043"/>
    </source>
</evidence>
<evidence type="ECO:0000256" key="7">
    <source>
        <dbReference type="ARBA" id="ARBA00023136"/>
    </source>
</evidence>
<keyword evidence="11" id="KW-0012">Acyltransferase</keyword>
<dbReference type="AlphaFoldDB" id="A0A0U9HXJ2"/>
<evidence type="ECO:0000313" key="12">
    <source>
        <dbReference type="Proteomes" id="UP000054976"/>
    </source>
</evidence>
<evidence type="ECO:0000256" key="4">
    <source>
        <dbReference type="ARBA" id="ARBA00022692"/>
    </source>
</evidence>
<evidence type="ECO:0000256" key="8">
    <source>
        <dbReference type="ARBA" id="ARBA00023209"/>
    </source>
</evidence>
<keyword evidence="3 10" id="KW-0808">Transferase</keyword>
<evidence type="ECO:0000256" key="3">
    <source>
        <dbReference type="ARBA" id="ARBA00022679"/>
    </source>
</evidence>
<dbReference type="NCBIfam" id="TIGR00023">
    <property type="entry name" value="glycerol-3-phosphate 1-O-acyltransferase PlsY"/>
    <property type="match status" value="1"/>
</dbReference>
<evidence type="ECO:0000256" key="5">
    <source>
        <dbReference type="ARBA" id="ARBA00022989"/>
    </source>
</evidence>
<dbReference type="OrthoDB" id="9777124at2"/>
<dbReference type="STRING" id="86166.TAGGR_2233"/>
<keyword evidence="4 10" id="KW-0812">Transmembrane</keyword>
<dbReference type="HAMAP" id="MF_01043">
    <property type="entry name" value="PlsY"/>
    <property type="match status" value="1"/>
</dbReference>
<dbReference type="GO" id="GO:0005886">
    <property type="term" value="C:plasma membrane"/>
    <property type="evidence" value="ECO:0007669"/>
    <property type="project" value="UniProtKB-SubCell"/>
</dbReference>
<keyword evidence="12" id="KW-1185">Reference proteome</keyword>
<keyword evidence="2 10" id="KW-0444">Lipid biosynthesis</keyword>
<feature type="transmembrane region" description="Helical" evidence="10">
    <location>
        <begin position="162"/>
        <end position="179"/>
    </location>
</feature>
<name>A0A0U9HXJ2_9BACT</name>
<accession>A0A0U9HXJ2</accession>
<dbReference type="Pfam" id="PF02660">
    <property type="entry name" value="G3P_acyltransf"/>
    <property type="match status" value="1"/>
</dbReference>
<dbReference type="UniPathway" id="UPA00085"/>
<comment type="catalytic activity">
    <reaction evidence="10">
        <text>an acyl phosphate + sn-glycerol 3-phosphate = a 1-acyl-sn-glycero-3-phosphate + phosphate</text>
        <dbReference type="Rhea" id="RHEA:34075"/>
        <dbReference type="ChEBI" id="CHEBI:43474"/>
        <dbReference type="ChEBI" id="CHEBI:57597"/>
        <dbReference type="ChEBI" id="CHEBI:57970"/>
        <dbReference type="ChEBI" id="CHEBI:59918"/>
        <dbReference type="EC" id="2.3.1.275"/>
    </reaction>
</comment>
<keyword evidence="7 10" id="KW-0472">Membrane</keyword>
<protein>
    <recommendedName>
        <fullName evidence="10">Glycerol-3-phosphate acyltransferase</fullName>
    </recommendedName>
    <alternativeName>
        <fullName evidence="10">Acyl-PO4 G3P acyltransferase</fullName>
    </alternativeName>
    <alternativeName>
        <fullName evidence="10">Acyl-phosphate--glycerol-3-phosphate acyltransferase</fullName>
    </alternativeName>
    <alternativeName>
        <fullName evidence="10">G3P acyltransferase</fullName>
        <shortName evidence="10">GPAT</shortName>
        <ecNumber evidence="10">2.3.1.275</ecNumber>
    </alternativeName>
    <alternativeName>
        <fullName evidence="10">Lysophosphatidic acid synthase</fullName>
        <shortName evidence="10">LPA synthase</shortName>
    </alternativeName>
</protein>
<gene>
    <name evidence="10" type="primary">plsY</name>
    <name evidence="11" type="ORF">TAGGR_2233</name>
</gene>
<feature type="transmembrane region" description="Helical" evidence="10">
    <location>
        <begin position="137"/>
        <end position="156"/>
    </location>
</feature>
<comment type="caution">
    <text evidence="11">The sequence shown here is derived from an EMBL/GenBank/DDBJ whole genome shotgun (WGS) entry which is preliminary data.</text>
</comment>
<organism evidence="11 12">
    <name type="scientific">Thermodesulfovibrio aggregans</name>
    <dbReference type="NCBI Taxonomy" id="86166"/>
    <lineage>
        <taxon>Bacteria</taxon>
        <taxon>Pseudomonadati</taxon>
        <taxon>Nitrospirota</taxon>
        <taxon>Thermodesulfovibrionia</taxon>
        <taxon>Thermodesulfovibrionales</taxon>
        <taxon>Thermodesulfovibrionaceae</taxon>
        <taxon>Thermodesulfovibrio</taxon>
    </lineage>
</organism>
<comment type="subcellular location">
    <subcellularLocation>
        <location evidence="10">Cell membrane</location>
        <topology evidence="10">Multi-pass membrane protein</topology>
    </subcellularLocation>
</comment>
<comment type="function">
    <text evidence="10">Catalyzes the transfer of an acyl group from acyl-phosphate (acyl-PO(4)) to glycerol-3-phosphate (G3P) to form lysophosphatidic acid (LPA). This enzyme utilizes acyl-phosphate as fatty acyl donor, but not acyl-CoA or acyl-ACP.</text>
</comment>
<keyword evidence="6 10" id="KW-0443">Lipid metabolism</keyword>
<comment type="subunit">
    <text evidence="10">Probably interacts with PlsX.</text>
</comment>
<keyword evidence="8 10" id="KW-0594">Phospholipid biosynthesis</keyword>
<comment type="pathway">
    <text evidence="10">Lipid metabolism; phospholipid metabolism.</text>
</comment>
<comment type="similarity">
    <text evidence="10">Belongs to the PlsY family.</text>
</comment>
<dbReference type="Proteomes" id="UP000054976">
    <property type="component" value="Unassembled WGS sequence"/>
</dbReference>
<dbReference type="RefSeq" id="WP_059176784.1">
    <property type="nucleotide sequence ID" value="NZ_BCNO01000002.1"/>
</dbReference>
<dbReference type="PANTHER" id="PTHR30309:SF0">
    <property type="entry name" value="GLYCEROL-3-PHOSPHATE ACYLTRANSFERASE-RELATED"/>
    <property type="match status" value="1"/>
</dbReference>
<feature type="transmembrane region" description="Helical" evidence="10">
    <location>
        <begin position="110"/>
        <end position="130"/>
    </location>
</feature>
<dbReference type="SMART" id="SM01207">
    <property type="entry name" value="G3P_acyltransf"/>
    <property type="match status" value="1"/>
</dbReference>
<evidence type="ECO:0000313" key="11">
    <source>
        <dbReference type="EMBL" id="GAQ95343.1"/>
    </source>
</evidence>
<evidence type="ECO:0000256" key="2">
    <source>
        <dbReference type="ARBA" id="ARBA00022516"/>
    </source>
</evidence>
<dbReference type="InterPro" id="IPR003811">
    <property type="entry name" value="G3P_acylTferase_PlsY"/>
</dbReference>
<proteinExistence type="inferred from homology"/>
<dbReference type="PANTHER" id="PTHR30309">
    <property type="entry name" value="INNER MEMBRANE PROTEIN YGIH"/>
    <property type="match status" value="1"/>
</dbReference>
<evidence type="ECO:0000256" key="6">
    <source>
        <dbReference type="ARBA" id="ARBA00023098"/>
    </source>
</evidence>
<dbReference type="EC" id="2.3.1.275" evidence="10"/>
<keyword evidence="5 10" id="KW-1133">Transmembrane helix</keyword>
<sequence>MSLLFCILSFFLGSIPWGYLIGKTKGIDLRKTGSGNIGATNVMRVIGKKEALITLLLDILKGAIPVLVIKLTSYGNNHILVGTVGICAILGHCFTPFLKFKGGKGVATSIGVLLSYMPLAGALTVLIWIITVKISRISSLGALVSFALLPLNVILINYPKDFLVFAWLFTILIYTRHISNIKRLIKGEEPKIGEKR</sequence>
<dbReference type="EMBL" id="BCNO01000002">
    <property type="protein sequence ID" value="GAQ95343.1"/>
    <property type="molecule type" value="Genomic_DNA"/>
</dbReference>
<reference evidence="12" key="1">
    <citation type="submission" date="2016-01" db="EMBL/GenBank/DDBJ databases">
        <title>Draft genome sequence of Thermodesulfovibrio aggregans strain TGE-P1.</title>
        <authorList>
            <person name="Sekiguchi Y."/>
            <person name="Ohashi A."/>
            <person name="Matsuura N."/>
            <person name="Tourlousse M.D."/>
        </authorList>
    </citation>
    <scope>NUCLEOTIDE SEQUENCE [LARGE SCALE GENOMIC DNA]</scope>
    <source>
        <strain evidence="12">TGE-P1</strain>
    </source>
</reference>
<evidence type="ECO:0000256" key="9">
    <source>
        <dbReference type="ARBA" id="ARBA00023264"/>
    </source>
</evidence>
<keyword evidence="1 10" id="KW-1003">Cell membrane</keyword>
<evidence type="ECO:0000256" key="1">
    <source>
        <dbReference type="ARBA" id="ARBA00022475"/>
    </source>
</evidence>